<evidence type="ECO:0000313" key="1">
    <source>
        <dbReference type="EMBL" id="OZY58876.1"/>
    </source>
</evidence>
<accession>A0A266N8U9</accession>
<protein>
    <recommendedName>
        <fullName evidence="3">Phage tail protein</fullName>
    </recommendedName>
</protein>
<evidence type="ECO:0000313" key="2">
    <source>
        <dbReference type="Proteomes" id="UP000215788"/>
    </source>
</evidence>
<name>A0A266N8U9_9PSED</name>
<comment type="caution">
    <text evidence="1">The sequence shown here is derived from an EMBL/GenBank/DDBJ whole genome shotgun (WGS) entry which is preliminary data.</text>
</comment>
<proteinExistence type="predicted"/>
<dbReference type="AlphaFoldDB" id="A0A266N8U9"/>
<evidence type="ECO:0008006" key="3">
    <source>
        <dbReference type="Google" id="ProtNLM"/>
    </source>
</evidence>
<reference evidence="1 2" key="1">
    <citation type="submission" date="2017-08" db="EMBL/GenBank/DDBJ databases">
        <title>Genomic and metabolic characterisation of spoilage-associated Pseudomonas species.</title>
        <authorList>
            <person name="Stanborough T."/>
            <person name="Fegan N."/>
            <person name="Powell S.M."/>
            <person name="Singh T."/>
            <person name="Tamplin M.L."/>
            <person name="Chandry P.S."/>
        </authorList>
    </citation>
    <scope>NUCLEOTIDE SEQUENCE [LARGE SCALE GENOMIC DNA]</scope>
    <source>
        <strain evidence="1 2">L1802</strain>
    </source>
</reference>
<sequence length="127" mass="14450">MKYVTFHPDGTLHLRLIKGTHEIPEDAVEVDSTLWQKLICETDGVWTLGADGGITKQPLPVIERTREDVERLRLAAFAEPVTGSDRYFSEASRMQVMGEAGWEEVRDSGIARFKEIQMLYPWPSDKT</sequence>
<dbReference type="EMBL" id="NQKI01000021">
    <property type="protein sequence ID" value="OZY58876.1"/>
    <property type="molecule type" value="Genomic_DNA"/>
</dbReference>
<organism evidence="1 2">
    <name type="scientific">Pseudomonas lundensis</name>
    <dbReference type="NCBI Taxonomy" id="86185"/>
    <lineage>
        <taxon>Bacteria</taxon>
        <taxon>Pseudomonadati</taxon>
        <taxon>Pseudomonadota</taxon>
        <taxon>Gammaproteobacteria</taxon>
        <taxon>Pseudomonadales</taxon>
        <taxon>Pseudomonadaceae</taxon>
        <taxon>Pseudomonas</taxon>
    </lineage>
</organism>
<gene>
    <name evidence="1" type="ORF">CJF39_14235</name>
</gene>
<dbReference type="RefSeq" id="WP_094993992.1">
    <property type="nucleotide sequence ID" value="NZ_NQKI01000021.1"/>
</dbReference>
<dbReference type="OrthoDB" id="7875280at2"/>
<dbReference type="Proteomes" id="UP000215788">
    <property type="component" value="Unassembled WGS sequence"/>
</dbReference>